<dbReference type="Proteomes" id="UP000887574">
    <property type="component" value="Unplaced"/>
</dbReference>
<sequence>MLDSFNEFTIYRGNSTKTLHSEYVYRYSLPFESVGDKVWWTLLSNYWQHSITISIVYTSSSVLQWFMQHRKP</sequence>
<dbReference type="AlphaFoldDB" id="A0A915CVJ1"/>
<proteinExistence type="predicted"/>
<evidence type="ECO:0000313" key="1">
    <source>
        <dbReference type="Proteomes" id="UP000887574"/>
    </source>
</evidence>
<evidence type="ECO:0000313" key="2">
    <source>
        <dbReference type="WBParaSite" id="jg1282"/>
    </source>
</evidence>
<keyword evidence="1" id="KW-1185">Reference proteome</keyword>
<name>A0A915CVJ1_9BILA</name>
<accession>A0A915CVJ1</accession>
<reference evidence="2" key="1">
    <citation type="submission" date="2022-11" db="UniProtKB">
        <authorList>
            <consortium name="WormBaseParasite"/>
        </authorList>
    </citation>
    <scope>IDENTIFICATION</scope>
</reference>
<dbReference type="WBParaSite" id="jg1282">
    <property type="protein sequence ID" value="jg1282"/>
    <property type="gene ID" value="jg1282"/>
</dbReference>
<organism evidence="1 2">
    <name type="scientific">Ditylenchus dipsaci</name>
    <dbReference type="NCBI Taxonomy" id="166011"/>
    <lineage>
        <taxon>Eukaryota</taxon>
        <taxon>Metazoa</taxon>
        <taxon>Ecdysozoa</taxon>
        <taxon>Nematoda</taxon>
        <taxon>Chromadorea</taxon>
        <taxon>Rhabditida</taxon>
        <taxon>Tylenchina</taxon>
        <taxon>Tylenchomorpha</taxon>
        <taxon>Sphaerularioidea</taxon>
        <taxon>Anguinidae</taxon>
        <taxon>Anguininae</taxon>
        <taxon>Ditylenchus</taxon>
    </lineage>
</organism>
<protein>
    <submittedName>
        <fullName evidence="2">Ovule protein</fullName>
    </submittedName>
</protein>